<dbReference type="Gene3D" id="1.10.390.10">
    <property type="entry name" value="Neutral Protease Domain 2"/>
    <property type="match status" value="1"/>
</dbReference>
<dbReference type="InterPro" id="IPR045357">
    <property type="entry name" value="Aminopeptidase_N-like_N"/>
</dbReference>
<dbReference type="Pfam" id="PF01433">
    <property type="entry name" value="Peptidase_M1"/>
    <property type="match status" value="1"/>
</dbReference>
<dbReference type="InterPro" id="IPR014782">
    <property type="entry name" value="Peptidase_M1_dom"/>
</dbReference>
<evidence type="ECO:0000256" key="7">
    <source>
        <dbReference type="ARBA" id="ARBA00022670"/>
    </source>
</evidence>
<evidence type="ECO:0000256" key="8">
    <source>
        <dbReference type="ARBA" id="ARBA00022723"/>
    </source>
</evidence>
<evidence type="ECO:0000256" key="4">
    <source>
        <dbReference type="ARBA" id="ARBA00012564"/>
    </source>
</evidence>
<dbReference type="GO" id="GO:0004177">
    <property type="term" value="F:aminopeptidase activity"/>
    <property type="evidence" value="ECO:0007669"/>
    <property type="project" value="UniProtKB-KW"/>
</dbReference>
<evidence type="ECO:0000256" key="2">
    <source>
        <dbReference type="ARBA" id="ARBA00001947"/>
    </source>
</evidence>
<feature type="domain" description="Peptidase M1 membrane alanine aminopeptidase" evidence="14">
    <location>
        <begin position="223"/>
        <end position="434"/>
    </location>
</feature>
<evidence type="ECO:0000256" key="6">
    <source>
        <dbReference type="ARBA" id="ARBA00022438"/>
    </source>
</evidence>
<dbReference type="EMBL" id="BAAANY010000038">
    <property type="protein sequence ID" value="GAA1714088.1"/>
    <property type="molecule type" value="Genomic_DNA"/>
</dbReference>
<evidence type="ECO:0000259" key="14">
    <source>
        <dbReference type="Pfam" id="PF01433"/>
    </source>
</evidence>
<dbReference type="PRINTS" id="PR00756">
    <property type="entry name" value="ALADIPTASE"/>
</dbReference>
<sequence length="843" mass="92997">MQARRRATLIAVESYAVELDLSGDDQTFTSTTVARFGCTAPGSAVFIDLAASAVRSIDLNGRPVPLSAWSGGHIRLGALAAHNTLRVVADCAYSRTAEGMHRFTDPADGSVYVYTHFQPAEAHRVYACFDQPDLKATFELGVVVPADWQVVANTQPDSVGKARLASGTGATRWHFPATPPLPTYATSVAAGRFHSVSGSWQRVPLSLYCRRSLAAYLDADELLEVTWNGFDFYQRLFGMPYPFGKYDLVFVPEFNHAGMENAACVTLTENMLFRSRVTDVRHERRASLLLHELAHMWFGNMVTMTWWDDLWLNESFATYASTLCQAEATRWPGAWTTFSQLFKTSAYHQDQLTRTHPIVADLPDVATAEVSFDGITYYKGASVLKQLVAYVGREAFTAGLQRYFQRHQWSTATLADLLAAVEATSGRDLGCWSKEWLQTAGVNTLRPDYRLAGDGTIDGFAVTQSAPEAHPLLRPHRIAVGLYDREGTTLTRRQRLEVDVAGDRTSIPALDGCRRPDLVLVNDDDLTYAKIRFDDRSLATVLAGAAHAANTLPAGVCWTAMWDMCRDGELPARDYVRLVAGTLDAIDDPGMLETLLLQTVAVARDYAAPSWRLTGLRQLADALHRMLVLAPAGSDRQLFCVQMLAGLATSDEHLTLLRELLEGATRLPGLRVDTELRWLLLRRLISRGASDESTIGEHLRRDRTAAGLRHAATCRAAIPTAAAKATTWRLLMAADGQQPPTSAAMVGASLTGFADLDQADLLEPYAQRYFDVIVAIWRDWPAGLARRFATAGYPTPVISEQTVAMTDECLSRDRPPPALSTILLERRDDQLRALRARSRDSRA</sequence>
<dbReference type="InterPro" id="IPR012778">
    <property type="entry name" value="Pept_M1_aminopeptidase"/>
</dbReference>
<keyword evidence="6 17" id="KW-0031">Aminopeptidase</keyword>
<dbReference type="Pfam" id="PF17900">
    <property type="entry name" value="Peptidase_M1_N"/>
    <property type="match status" value="1"/>
</dbReference>
<evidence type="ECO:0000256" key="12">
    <source>
        <dbReference type="ARBA" id="ARBA00029811"/>
    </source>
</evidence>
<dbReference type="CDD" id="cd09602">
    <property type="entry name" value="M1_APN"/>
    <property type="match status" value="1"/>
</dbReference>
<keyword evidence="7" id="KW-0645">Protease</keyword>
<evidence type="ECO:0000313" key="18">
    <source>
        <dbReference type="Proteomes" id="UP001500618"/>
    </source>
</evidence>
<evidence type="ECO:0000256" key="1">
    <source>
        <dbReference type="ARBA" id="ARBA00000098"/>
    </source>
</evidence>
<evidence type="ECO:0000313" key="17">
    <source>
        <dbReference type="EMBL" id="GAA1714088.1"/>
    </source>
</evidence>
<comment type="cofactor">
    <cofactor evidence="2">
        <name>Zn(2+)</name>
        <dbReference type="ChEBI" id="CHEBI:29105"/>
    </cofactor>
</comment>
<dbReference type="Pfam" id="PF11838">
    <property type="entry name" value="ERAP1_C"/>
    <property type="match status" value="1"/>
</dbReference>
<protein>
    <recommendedName>
        <fullName evidence="5">Aminopeptidase N</fullName>
        <ecNumber evidence="4">3.4.11.2</ecNumber>
    </recommendedName>
    <alternativeName>
        <fullName evidence="12">Alanine aminopeptidase</fullName>
    </alternativeName>
    <alternativeName>
        <fullName evidence="13">Lysyl aminopeptidase</fullName>
    </alternativeName>
</protein>
<evidence type="ECO:0000256" key="3">
    <source>
        <dbReference type="ARBA" id="ARBA00010136"/>
    </source>
</evidence>
<reference evidence="17 18" key="1">
    <citation type="journal article" date="2019" name="Int. J. Syst. Evol. Microbiol.">
        <title>The Global Catalogue of Microorganisms (GCM) 10K type strain sequencing project: providing services to taxonomists for standard genome sequencing and annotation.</title>
        <authorList>
            <consortium name="The Broad Institute Genomics Platform"/>
            <consortium name="The Broad Institute Genome Sequencing Center for Infectious Disease"/>
            <person name="Wu L."/>
            <person name="Ma J."/>
        </authorList>
    </citation>
    <scope>NUCLEOTIDE SEQUENCE [LARGE SCALE GENOMIC DNA]</scope>
    <source>
        <strain evidence="17 18">JCM 14718</strain>
    </source>
</reference>
<evidence type="ECO:0000256" key="9">
    <source>
        <dbReference type="ARBA" id="ARBA00022801"/>
    </source>
</evidence>
<dbReference type="InterPro" id="IPR050344">
    <property type="entry name" value="Peptidase_M1_aminopeptidases"/>
</dbReference>
<dbReference type="InterPro" id="IPR024571">
    <property type="entry name" value="ERAP1-like_C_dom"/>
</dbReference>
<comment type="caution">
    <text evidence="17">The sequence shown here is derived from an EMBL/GenBank/DDBJ whole genome shotgun (WGS) entry which is preliminary data.</text>
</comment>
<keyword evidence="9" id="KW-0378">Hydrolase</keyword>
<evidence type="ECO:0000259" key="16">
    <source>
        <dbReference type="Pfam" id="PF17900"/>
    </source>
</evidence>
<evidence type="ECO:0000256" key="13">
    <source>
        <dbReference type="ARBA" id="ARBA00031533"/>
    </source>
</evidence>
<feature type="domain" description="ERAP1-like C-terminal" evidence="15">
    <location>
        <begin position="518"/>
        <end position="829"/>
    </location>
</feature>
<evidence type="ECO:0000256" key="5">
    <source>
        <dbReference type="ARBA" id="ARBA00015611"/>
    </source>
</evidence>
<dbReference type="PANTHER" id="PTHR11533">
    <property type="entry name" value="PROTEASE M1 ZINC METALLOPROTEASE"/>
    <property type="match status" value="1"/>
</dbReference>
<dbReference type="SUPFAM" id="SSF63737">
    <property type="entry name" value="Leukotriene A4 hydrolase N-terminal domain"/>
    <property type="match status" value="1"/>
</dbReference>
<name>A0ABN2IY78_9ACTN</name>
<dbReference type="EC" id="3.4.11.2" evidence="4"/>
<dbReference type="NCBIfam" id="TIGR02412">
    <property type="entry name" value="pepN_strep_liv"/>
    <property type="match status" value="1"/>
</dbReference>
<organism evidence="17 18">
    <name type="scientific">Fodinicola feengrottensis</name>
    <dbReference type="NCBI Taxonomy" id="435914"/>
    <lineage>
        <taxon>Bacteria</taxon>
        <taxon>Bacillati</taxon>
        <taxon>Actinomycetota</taxon>
        <taxon>Actinomycetes</taxon>
        <taxon>Mycobacteriales</taxon>
        <taxon>Fodinicola</taxon>
    </lineage>
</organism>
<dbReference type="Gene3D" id="2.60.40.1730">
    <property type="entry name" value="tricorn interacting facor f3 domain"/>
    <property type="match status" value="1"/>
</dbReference>
<keyword evidence="18" id="KW-1185">Reference proteome</keyword>
<evidence type="ECO:0000256" key="10">
    <source>
        <dbReference type="ARBA" id="ARBA00022833"/>
    </source>
</evidence>
<accession>A0ABN2IY78</accession>
<keyword evidence="8" id="KW-0479">Metal-binding</keyword>
<proteinExistence type="inferred from homology"/>
<dbReference type="PANTHER" id="PTHR11533:SF174">
    <property type="entry name" value="PUROMYCIN-SENSITIVE AMINOPEPTIDASE-RELATED"/>
    <property type="match status" value="1"/>
</dbReference>
<comment type="catalytic activity">
    <reaction evidence="1">
        <text>Release of an N-terminal amino acid, Xaa-|-Yaa- from a peptide, amide or arylamide. Xaa is preferably Ala, but may be most amino acids including Pro (slow action). When a terminal hydrophobic residue is followed by a prolyl residue, the two may be released as an intact Xaa-Pro dipeptide.</text>
        <dbReference type="EC" id="3.4.11.2"/>
    </reaction>
</comment>
<comment type="similarity">
    <text evidence="3">Belongs to the peptidase M1 family.</text>
</comment>
<dbReference type="Proteomes" id="UP001500618">
    <property type="component" value="Unassembled WGS sequence"/>
</dbReference>
<dbReference type="InterPro" id="IPR027268">
    <property type="entry name" value="Peptidase_M4/M1_CTD_sf"/>
</dbReference>
<evidence type="ECO:0000259" key="15">
    <source>
        <dbReference type="Pfam" id="PF11838"/>
    </source>
</evidence>
<dbReference type="SUPFAM" id="SSF55486">
    <property type="entry name" value="Metalloproteases ('zincins'), catalytic domain"/>
    <property type="match status" value="1"/>
</dbReference>
<feature type="domain" description="Aminopeptidase N-like N-terminal" evidence="16">
    <location>
        <begin position="98"/>
        <end position="184"/>
    </location>
</feature>
<keyword evidence="11" id="KW-0482">Metalloprotease</keyword>
<dbReference type="InterPro" id="IPR001930">
    <property type="entry name" value="Peptidase_M1"/>
</dbReference>
<keyword evidence="10" id="KW-0862">Zinc</keyword>
<evidence type="ECO:0000256" key="11">
    <source>
        <dbReference type="ARBA" id="ARBA00023049"/>
    </source>
</evidence>
<gene>
    <name evidence="17" type="primary">pepN_3</name>
    <name evidence="17" type="ORF">GCM10009765_73920</name>
</gene>
<dbReference type="InterPro" id="IPR042097">
    <property type="entry name" value="Aminopeptidase_N-like_N_sf"/>
</dbReference>